<evidence type="ECO:0000313" key="1">
    <source>
        <dbReference type="EMBL" id="ESK88642.1"/>
    </source>
</evidence>
<dbReference type="KEGG" id="mrr:Moror_3045"/>
<name>V2X4C9_MONRO</name>
<dbReference type="AlphaFoldDB" id="V2X4C9"/>
<accession>V2X4C9</accession>
<sequence>MLTSSIILTPVPQALADELLLLSFGHPGPTNISAKPLIPSNLPRPPIPPAIRRYIFRPSPWLDGKHNRYSILSFMDYLRARENSVNSSDAQEQAALIQSQLTFGLLEAVMEIKLDESILVSSIGGCMMLTNGHLLDLLADWHSRI</sequence>
<evidence type="ECO:0000313" key="2">
    <source>
        <dbReference type="Proteomes" id="UP000017559"/>
    </source>
</evidence>
<reference evidence="1 2" key="1">
    <citation type="journal article" date="2014" name="BMC Genomics">
        <title>Genome and secretome analysis of the hemibiotrophic fungal pathogen, Moniliophthora roreri, which causes frosty pod rot disease of cacao: mechanisms of the biotrophic and necrotrophic phases.</title>
        <authorList>
            <person name="Meinhardt L.W."/>
            <person name="Costa G.G.L."/>
            <person name="Thomazella D.P.T."/>
            <person name="Teixeira P.J.P.L."/>
            <person name="Carazzolle M.F."/>
            <person name="Schuster S.C."/>
            <person name="Carlson J.E."/>
            <person name="Guiltinan M.J."/>
            <person name="Mieczkowski P."/>
            <person name="Farmer A."/>
            <person name="Ramaraj T."/>
            <person name="Crozier J."/>
            <person name="Davis R.E."/>
            <person name="Shao J."/>
            <person name="Melnick R.L."/>
            <person name="Pereira G.A.G."/>
            <person name="Bailey B.A."/>
        </authorList>
    </citation>
    <scope>NUCLEOTIDE SEQUENCE [LARGE SCALE GENOMIC DNA]</scope>
    <source>
        <strain evidence="1 2">MCA 2997</strain>
    </source>
</reference>
<keyword evidence="2" id="KW-1185">Reference proteome</keyword>
<proteinExistence type="predicted"/>
<comment type="caution">
    <text evidence="1">The sequence shown here is derived from an EMBL/GenBank/DDBJ whole genome shotgun (WGS) entry which is preliminary data.</text>
</comment>
<dbReference type="HOGENOM" id="CLU_1787310_0_0_1"/>
<dbReference type="EMBL" id="AWSO01000630">
    <property type="protein sequence ID" value="ESK88642.1"/>
    <property type="molecule type" value="Genomic_DNA"/>
</dbReference>
<dbReference type="Proteomes" id="UP000017559">
    <property type="component" value="Unassembled WGS sequence"/>
</dbReference>
<organism evidence="1 2">
    <name type="scientific">Moniliophthora roreri (strain MCA 2997)</name>
    <name type="common">Cocoa frosty pod rot fungus</name>
    <name type="synonym">Crinipellis roreri</name>
    <dbReference type="NCBI Taxonomy" id="1381753"/>
    <lineage>
        <taxon>Eukaryota</taxon>
        <taxon>Fungi</taxon>
        <taxon>Dikarya</taxon>
        <taxon>Basidiomycota</taxon>
        <taxon>Agaricomycotina</taxon>
        <taxon>Agaricomycetes</taxon>
        <taxon>Agaricomycetidae</taxon>
        <taxon>Agaricales</taxon>
        <taxon>Marasmiineae</taxon>
        <taxon>Marasmiaceae</taxon>
        <taxon>Moniliophthora</taxon>
    </lineage>
</organism>
<protein>
    <submittedName>
        <fullName evidence="1">Uncharacterized protein</fullName>
    </submittedName>
</protein>
<gene>
    <name evidence="1" type="ORF">Moror_3045</name>
</gene>
<dbReference type="OrthoDB" id="2426273at2759"/>